<accession>A0A9Q0S0C2</accession>
<comment type="caution">
    <text evidence="2">The sequence shown here is derived from an EMBL/GenBank/DDBJ whole genome shotgun (WGS) entry which is preliminary data.</text>
</comment>
<organism evidence="2 3">
    <name type="scientific">Pseudolycoriella hygida</name>
    <dbReference type="NCBI Taxonomy" id="35572"/>
    <lineage>
        <taxon>Eukaryota</taxon>
        <taxon>Metazoa</taxon>
        <taxon>Ecdysozoa</taxon>
        <taxon>Arthropoda</taxon>
        <taxon>Hexapoda</taxon>
        <taxon>Insecta</taxon>
        <taxon>Pterygota</taxon>
        <taxon>Neoptera</taxon>
        <taxon>Endopterygota</taxon>
        <taxon>Diptera</taxon>
        <taxon>Nematocera</taxon>
        <taxon>Sciaroidea</taxon>
        <taxon>Sciaridae</taxon>
        <taxon>Pseudolycoriella</taxon>
    </lineage>
</organism>
<feature type="chain" id="PRO_5040186666" description="Secreted protein" evidence="1">
    <location>
        <begin position="21"/>
        <end position="114"/>
    </location>
</feature>
<gene>
    <name evidence="2" type="ORF">Bhyg_11876</name>
</gene>
<dbReference type="AlphaFoldDB" id="A0A9Q0S0C2"/>
<protein>
    <recommendedName>
        <fullName evidence="4">Secreted protein</fullName>
    </recommendedName>
</protein>
<name>A0A9Q0S0C2_9DIPT</name>
<keyword evidence="1" id="KW-0732">Signal</keyword>
<dbReference type="EMBL" id="WJQU01000003">
    <property type="protein sequence ID" value="KAJ6639136.1"/>
    <property type="molecule type" value="Genomic_DNA"/>
</dbReference>
<feature type="signal peptide" evidence="1">
    <location>
        <begin position="1"/>
        <end position="20"/>
    </location>
</feature>
<evidence type="ECO:0000313" key="2">
    <source>
        <dbReference type="EMBL" id="KAJ6639136.1"/>
    </source>
</evidence>
<evidence type="ECO:0000313" key="3">
    <source>
        <dbReference type="Proteomes" id="UP001151699"/>
    </source>
</evidence>
<evidence type="ECO:0008006" key="4">
    <source>
        <dbReference type="Google" id="ProtNLM"/>
    </source>
</evidence>
<reference evidence="2" key="1">
    <citation type="submission" date="2022-07" db="EMBL/GenBank/DDBJ databases">
        <authorList>
            <person name="Trinca V."/>
            <person name="Uliana J.V.C."/>
            <person name="Torres T.T."/>
            <person name="Ward R.J."/>
            <person name="Monesi N."/>
        </authorList>
    </citation>
    <scope>NUCLEOTIDE SEQUENCE</scope>
    <source>
        <strain evidence="2">HSMRA1968</strain>
        <tissue evidence="2">Whole embryos</tissue>
    </source>
</reference>
<keyword evidence="3" id="KW-1185">Reference proteome</keyword>
<evidence type="ECO:0000256" key="1">
    <source>
        <dbReference type="SAM" id="SignalP"/>
    </source>
</evidence>
<proteinExistence type="predicted"/>
<dbReference type="Proteomes" id="UP001151699">
    <property type="component" value="Chromosome X"/>
</dbReference>
<sequence length="114" mass="11686">MNLLFAILIVYSSGSPNAIAASKVLTNCVTVRFIEPNGFISSTIVLGPAKVLPTTDAVAPGTTEMLAPTGCGALFVEAADMIVSFLVLGPARVLPTTDVIAPGTTEVFGSTEMI</sequence>